<feature type="domain" description="Carboxylesterase type B" evidence="4">
    <location>
        <begin position="30"/>
        <end position="528"/>
    </location>
</feature>
<evidence type="ECO:0000259" key="4">
    <source>
        <dbReference type="Pfam" id="PF00135"/>
    </source>
</evidence>
<protein>
    <recommendedName>
        <fullName evidence="3">Carboxylic ester hydrolase</fullName>
        <ecNumber evidence="3">3.1.1.-</ecNumber>
    </recommendedName>
</protein>
<dbReference type="OrthoDB" id="4343737at2759"/>
<dbReference type="Proteomes" id="UP000325558">
    <property type="component" value="Unassembled WGS sequence"/>
</dbReference>
<dbReference type="InterPro" id="IPR050309">
    <property type="entry name" value="Type-B_Carboxylest/Lipase"/>
</dbReference>
<dbReference type="InterPro" id="IPR029058">
    <property type="entry name" value="AB_hydrolase_fold"/>
</dbReference>
<dbReference type="EC" id="3.1.1.-" evidence="3"/>
<feature type="chain" id="PRO_5031596498" description="Carboxylic ester hydrolase" evidence="3">
    <location>
        <begin position="19"/>
        <end position="586"/>
    </location>
</feature>
<dbReference type="Gene3D" id="3.40.50.1820">
    <property type="entry name" value="alpha/beta hydrolase"/>
    <property type="match status" value="1"/>
</dbReference>
<evidence type="ECO:0000256" key="1">
    <source>
        <dbReference type="ARBA" id="ARBA00005964"/>
    </source>
</evidence>
<gene>
    <name evidence="5" type="ORF">BDV24DRAFT_159879</name>
</gene>
<evidence type="ECO:0000256" key="2">
    <source>
        <dbReference type="ARBA" id="ARBA00022801"/>
    </source>
</evidence>
<dbReference type="EMBL" id="ML737121">
    <property type="protein sequence ID" value="KAE8345045.1"/>
    <property type="molecule type" value="Genomic_DNA"/>
</dbReference>
<dbReference type="GO" id="GO:0016787">
    <property type="term" value="F:hydrolase activity"/>
    <property type="evidence" value="ECO:0007669"/>
    <property type="project" value="UniProtKB-KW"/>
</dbReference>
<dbReference type="InterPro" id="IPR019826">
    <property type="entry name" value="Carboxylesterase_B_AS"/>
</dbReference>
<name>A0A5N6YHZ4_9EURO</name>
<reference evidence="5" key="1">
    <citation type="submission" date="2019-04" db="EMBL/GenBank/DDBJ databases">
        <title>Friends and foes A comparative genomics study of 23 Aspergillus species from section Flavi.</title>
        <authorList>
            <consortium name="DOE Joint Genome Institute"/>
            <person name="Kjaerbolling I."/>
            <person name="Vesth T."/>
            <person name="Frisvad J.C."/>
            <person name="Nybo J.L."/>
            <person name="Theobald S."/>
            <person name="Kildgaard S."/>
            <person name="Isbrandt T."/>
            <person name="Kuo A."/>
            <person name="Sato A."/>
            <person name="Lyhne E.K."/>
            <person name="Kogle M.E."/>
            <person name="Wiebenga A."/>
            <person name="Kun R.S."/>
            <person name="Lubbers R.J."/>
            <person name="Makela M.R."/>
            <person name="Barry K."/>
            <person name="Chovatia M."/>
            <person name="Clum A."/>
            <person name="Daum C."/>
            <person name="Haridas S."/>
            <person name="He G."/>
            <person name="LaButti K."/>
            <person name="Lipzen A."/>
            <person name="Mondo S."/>
            <person name="Riley R."/>
            <person name="Salamov A."/>
            <person name="Simmons B.A."/>
            <person name="Magnuson J.K."/>
            <person name="Henrissat B."/>
            <person name="Mortensen U.H."/>
            <person name="Larsen T.O."/>
            <person name="Devries R.P."/>
            <person name="Grigoriev I.V."/>
            <person name="Machida M."/>
            <person name="Baker S.E."/>
            <person name="Andersen M.R."/>
        </authorList>
    </citation>
    <scope>NUCLEOTIDE SEQUENCE</scope>
    <source>
        <strain evidence="5">CBS 117612</strain>
    </source>
</reference>
<feature type="signal peptide" evidence="3">
    <location>
        <begin position="1"/>
        <end position="18"/>
    </location>
</feature>
<dbReference type="Pfam" id="PF00135">
    <property type="entry name" value="COesterase"/>
    <property type="match status" value="1"/>
</dbReference>
<keyword evidence="3" id="KW-0732">Signal</keyword>
<evidence type="ECO:0000256" key="3">
    <source>
        <dbReference type="RuleBase" id="RU361235"/>
    </source>
</evidence>
<proteinExistence type="inferred from homology"/>
<dbReference type="PANTHER" id="PTHR11559">
    <property type="entry name" value="CARBOXYLESTERASE"/>
    <property type="match status" value="1"/>
</dbReference>
<dbReference type="AlphaFoldDB" id="A0A5N6YHZ4"/>
<accession>A0A5N6YHZ4</accession>
<dbReference type="InterPro" id="IPR002018">
    <property type="entry name" value="CarbesteraseB"/>
</dbReference>
<evidence type="ECO:0000313" key="5">
    <source>
        <dbReference type="EMBL" id="KAE8345045.1"/>
    </source>
</evidence>
<sequence length="586" mass="64093">MYWTLSLIWSLATTAALAKPLDISGDHAFPIVNLDNAGRYRGTLENNGTVQCWKGIPYAEPPLGELRFMPPRPLPPQSGKVINVTTDPDRCVQFTLAPYGFHNSYLGPGSPGTEDCLKLYVWKPAKAKRGDQLPVLVYIHGGGLIFGDGAQDDFSDWVGHDQGFIAVNMNYRLGMLGFMNHPDLPSANAGLLDQRLAMMWVKQNIAAFGGNPHDITIMGQSGGGWAIAAHLGLFDGETKGTFQKAILRSSQREPMFTTEELKSRNVALAKQLNCTGHDQLACFRNTSVPALVDTFQTFSTVIGTDGIFTGKVFGYQGSFGPTIDGVTLTDSVTRLFRQGKIANVPTIAGSTTDEGFDGYINATQNNPMPQNTTTLDPSTNRLTNLTDSQVWEAVSFYPVNASYGSVAPDNFFLSVFKAYWMALGLFGDPGIFGSERMVGRWMSQAHGPGNIWTYRFNAPAVGSNYSGVYPLAPVTHSSDNSYLQSPLASMKDFEKAIALEFRAYISSFIFTGDPNTAKLPTAPYWSHYGALGDFVNSPVRLVPQFAFKSNANKTYPTSTQLEVAQKAGIERIDFWQSSPILDSIRY</sequence>
<comment type="similarity">
    <text evidence="1 3">Belongs to the type-B carboxylesterase/lipase family.</text>
</comment>
<dbReference type="SUPFAM" id="SSF53474">
    <property type="entry name" value="alpha/beta-Hydrolases"/>
    <property type="match status" value="1"/>
</dbReference>
<dbReference type="PROSITE" id="PS00122">
    <property type="entry name" value="CARBOXYLESTERASE_B_1"/>
    <property type="match status" value="1"/>
</dbReference>
<organism evidence="5">
    <name type="scientific">Aspergillus arachidicola</name>
    <dbReference type="NCBI Taxonomy" id="656916"/>
    <lineage>
        <taxon>Eukaryota</taxon>
        <taxon>Fungi</taxon>
        <taxon>Dikarya</taxon>
        <taxon>Ascomycota</taxon>
        <taxon>Pezizomycotina</taxon>
        <taxon>Eurotiomycetes</taxon>
        <taxon>Eurotiomycetidae</taxon>
        <taxon>Eurotiales</taxon>
        <taxon>Aspergillaceae</taxon>
        <taxon>Aspergillus</taxon>
        <taxon>Aspergillus subgen. Circumdati</taxon>
    </lineage>
</organism>
<keyword evidence="2 3" id="KW-0378">Hydrolase</keyword>